<name>A0A4Z2EKU3_9TELE</name>
<evidence type="ECO:0000313" key="3">
    <source>
        <dbReference type="Proteomes" id="UP000314294"/>
    </source>
</evidence>
<keyword evidence="3" id="KW-1185">Reference proteome</keyword>
<protein>
    <submittedName>
        <fullName evidence="2">Uncharacterized protein</fullName>
    </submittedName>
</protein>
<dbReference type="Proteomes" id="UP000314294">
    <property type="component" value="Unassembled WGS sequence"/>
</dbReference>
<feature type="compositionally biased region" description="Basic and acidic residues" evidence="1">
    <location>
        <begin position="42"/>
        <end position="52"/>
    </location>
</feature>
<feature type="region of interest" description="Disordered" evidence="1">
    <location>
        <begin position="38"/>
        <end position="104"/>
    </location>
</feature>
<feature type="compositionally biased region" description="Acidic residues" evidence="1">
    <location>
        <begin position="53"/>
        <end position="62"/>
    </location>
</feature>
<accession>A0A4Z2EKU3</accession>
<sequence>MITNTLARVLFTAESTSANTTAPWTAGGAIAACYLSTRPTPTRREGSTHAQEDDSSDPELDPEQIPPVARRQGQPQHGQQHDEHVRSVLPGLGHHVQMKRSSHLSSKDTSVTWFGLFMHRMDTLRAAYYNSYTTQPPNPSDVAEATK</sequence>
<reference evidence="2 3" key="1">
    <citation type="submission" date="2019-03" db="EMBL/GenBank/DDBJ databases">
        <title>First draft genome of Liparis tanakae, snailfish: a comprehensive survey of snailfish specific genes.</title>
        <authorList>
            <person name="Kim W."/>
            <person name="Song I."/>
            <person name="Jeong J.-H."/>
            <person name="Kim D."/>
            <person name="Kim S."/>
            <person name="Ryu S."/>
            <person name="Song J.Y."/>
            <person name="Lee S.K."/>
        </authorList>
    </citation>
    <scope>NUCLEOTIDE SEQUENCE [LARGE SCALE GENOMIC DNA]</scope>
    <source>
        <tissue evidence="2">Muscle</tissue>
    </source>
</reference>
<evidence type="ECO:0000313" key="2">
    <source>
        <dbReference type="EMBL" id="TNN29328.1"/>
    </source>
</evidence>
<comment type="caution">
    <text evidence="2">The sequence shown here is derived from an EMBL/GenBank/DDBJ whole genome shotgun (WGS) entry which is preliminary data.</text>
</comment>
<dbReference type="EMBL" id="SRLO01005772">
    <property type="protein sequence ID" value="TNN29328.1"/>
    <property type="molecule type" value="Genomic_DNA"/>
</dbReference>
<gene>
    <name evidence="2" type="ORF">EYF80_060523</name>
</gene>
<proteinExistence type="predicted"/>
<dbReference type="AlphaFoldDB" id="A0A4Z2EKU3"/>
<evidence type="ECO:0000256" key="1">
    <source>
        <dbReference type="SAM" id="MobiDB-lite"/>
    </source>
</evidence>
<organism evidence="2 3">
    <name type="scientific">Liparis tanakae</name>
    <name type="common">Tanaka's snailfish</name>
    <dbReference type="NCBI Taxonomy" id="230148"/>
    <lineage>
        <taxon>Eukaryota</taxon>
        <taxon>Metazoa</taxon>
        <taxon>Chordata</taxon>
        <taxon>Craniata</taxon>
        <taxon>Vertebrata</taxon>
        <taxon>Euteleostomi</taxon>
        <taxon>Actinopterygii</taxon>
        <taxon>Neopterygii</taxon>
        <taxon>Teleostei</taxon>
        <taxon>Neoteleostei</taxon>
        <taxon>Acanthomorphata</taxon>
        <taxon>Eupercaria</taxon>
        <taxon>Perciformes</taxon>
        <taxon>Cottioidei</taxon>
        <taxon>Cottales</taxon>
        <taxon>Liparidae</taxon>
        <taxon>Liparis</taxon>
    </lineage>
</organism>